<sequence>MRSSTRGRAGAPKVCAHSALEHPGARKNTSPRASDQERAAAPILDGYASPMNPRTESPNTVVSSAAGEYAHPRVLAEELMQRTRHHREVGHLGCVIRNTLEESKGDGKGGGGGEE</sequence>
<organism evidence="2 3">
    <name type="scientific">Ovis aries</name>
    <name type="common">Sheep</name>
    <dbReference type="NCBI Taxonomy" id="9940"/>
    <lineage>
        <taxon>Eukaryota</taxon>
        <taxon>Metazoa</taxon>
        <taxon>Chordata</taxon>
        <taxon>Craniata</taxon>
        <taxon>Vertebrata</taxon>
        <taxon>Euteleostomi</taxon>
        <taxon>Mammalia</taxon>
        <taxon>Eutheria</taxon>
        <taxon>Laurasiatheria</taxon>
        <taxon>Artiodactyla</taxon>
        <taxon>Ruminantia</taxon>
        <taxon>Pecora</taxon>
        <taxon>Bovidae</taxon>
        <taxon>Caprinae</taxon>
        <taxon>Ovis</taxon>
    </lineage>
</organism>
<protein>
    <submittedName>
        <fullName evidence="2">Uncharacterized protein</fullName>
    </submittedName>
</protein>
<comment type="caution">
    <text evidence="2">The sequence shown here is derived from an EMBL/GenBank/DDBJ whole genome shotgun (WGS) entry which is preliminary data.</text>
</comment>
<evidence type="ECO:0000313" key="2">
    <source>
        <dbReference type="EMBL" id="KAG5203648.1"/>
    </source>
</evidence>
<dbReference type="AlphaFoldDB" id="A0A835ZYV9"/>
<name>A0A835ZYV9_SHEEP</name>
<evidence type="ECO:0000313" key="3">
    <source>
        <dbReference type="Proteomes" id="UP000664991"/>
    </source>
</evidence>
<reference evidence="2 3" key="1">
    <citation type="submission" date="2020-12" db="EMBL/GenBank/DDBJ databases">
        <title>De novo assembly of Tibetan sheep genome.</title>
        <authorList>
            <person name="Li X."/>
        </authorList>
    </citation>
    <scope>NUCLEOTIDE SEQUENCE [LARGE SCALE GENOMIC DNA]</scope>
    <source>
        <tissue evidence="2">Heart</tissue>
    </source>
</reference>
<proteinExistence type="predicted"/>
<dbReference type="Proteomes" id="UP000664991">
    <property type="component" value="Unassembled WGS sequence"/>
</dbReference>
<gene>
    <name evidence="2" type="ORF">JEQ12_003231</name>
</gene>
<accession>A0A835ZYV9</accession>
<dbReference type="EMBL" id="JAEMGP010000011">
    <property type="protein sequence ID" value="KAG5203648.1"/>
    <property type="molecule type" value="Genomic_DNA"/>
</dbReference>
<evidence type="ECO:0000256" key="1">
    <source>
        <dbReference type="SAM" id="MobiDB-lite"/>
    </source>
</evidence>
<feature type="region of interest" description="Disordered" evidence="1">
    <location>
        <begin position="1"/>
        <end position="60"/>
    </location>
</feature>